<keyword evidence="10" id="KW-1185">Reference proteome</keyword>
<dbReference type="GO" id="GO:0046872">
    <property type="term" value="F:metal ion binding"/>
    <property type="evidence" value="ECO:0007669"/>
    <property type="project" value="UniProtKB-KW"/>
</dbReference>
<evidence type="ECO:0000256" key="1">
    <source>
        <dbReference type="ARBA" id="ARBA00004196"/>
    </source>
</evidence>
<protein>
    <submittedName>
        <fullName evidence="9">Cytochrome-c peroxidase</fullName>
        <ecNumber evidence="9">1.11.1.5</ecNumber>
    </submittedName>
</protein>
<evidence type="ECO:0000256" key="3">
    <source>
        <dbReference type="ARBA" id="ARBA00022723"/>
    </source>
</evidence>
<evidence type="ECO:0000313" key="9">
    <source>
        <dbReference type="EMBL" id="RDC61836.1"/>
    </source>
</evidence>
<comment type="subcellular location">
    <subcellularLocation>
        <location evidence="1">Cell envelope</location>
    </subcellularLocation>
</comment>
<feature type="domain" description="Cytochrome c" evidence="8">
    <location>
        <begin position="302"/>
        <end position="437"/>
    </location>
</feature>
<evidence type="ECO:0000256" key="7">
    <source>
        <dbReference type="PROSITE-ProRule" id="PRU00433"/>
    </source>
</evidence>
<dbReference type="InterPro" id="IPR004852">
    <property type="entry name" value="Di-haem_cyt_c_peroxidsae"/>
</dbReference>
<dbReference type="GO" id="GO:0004130">
    <property type="term" value="F:cytochrome-c peroxidase activity"/>
    <property type="evidence" value="ECO:0007669"/>
    <property type="project" value="UniProtKB-EC"/>
</dbReference>
<dbReference type="SUPFAM" id="SSF46626">
    <property type="entry name" value="Cytochrome c"/>
    <property type="match status" value="2"/>
</dbReference>
<dbReference type="GO" id="GO:0009055">
    <property type="term" value="F:electron transfer activity"/>
    <property type="evidence" value="ECO:0007669"/>
    <property type="project" value="InterPro"/>
</dbReference>
<dbReference type="Pfam" id="PF03150">
    <property type="entry name" value="CCP_MauG"/>
    <property type="match status" value="1"/>
</dbReference>
<evidence type="ECO:0000259" key="8">
    <source>
        <dbReference type="PROSITE" id="PS51007"/>
    </source>
</evidence>
<dbReference type="EC" id="1.11.1.5" evidence="9"/>
<sequence length="613" mass="68462">MKKLIFTLFTGCVLLLLGWNFPEKNIAGQEGMVSYFQKEAKNFSASAVALEQAVIALQEKDPTSLLNVKNALAQCRRDYKKLEFFLEYFFPSTSKVYNAPPVFEVEEPFLEFQEPMGLQQLEALLFAENPSTNKKELLLQAEAVRTSASDLPALLYHFKATDAQILEALHLELVRVISLSITGYDAPELKTGITEAAAAVYSIQQILNFYLEPGHAEHNQLKATTTAALTYLQAHPDFDSFNRLHFLKNLALPLQKQLSRLATDLGIVLNPNSVLNYQAENLFRKNALRAAAFSGHDSVPTAMVALGEKLFFEKNLSGNNTRSCATCHNPENYFTDKLPKSVALNGHSLVKRNAPSLLYSSLQHNQFWDGRSESLVNQIQTVLQDSLEMNGNVAAIEQNVIQNARYQPAFRAAFPESPNPTTQHVAQAIAAYVSTLNYFNSPFDKYLQGDNQALTASQKNGFNLFTGKAKCATCHFMPVFNSLLPPDYKITEFEVIGTTASDDLKHPVTDNDLGRFNNYPVKFYKQAFKTPTVRNAAETAPYMHNGSFKDLKSVVEFYNQGGGHGLGLKNELQTLSAEPLYLTEQEATDIVQFIHALTDELPKDKKLFSRLTH</sequence>
<dbReference type="InterPro" id="IPR038352">
    <property type="entry name" value="Imelysin_sf"/>
</dbReference>
<name>A0A369QF46_9BACT</name>
<feature type="domain" description="Cytochrome c" evidence="8">
    <location>
        <begin position="456"/>
        <end position="598"/>
    </location>
</feature>
<dbReference type="EMBL" id="QASA01000001">
    <property type="protein sequence ID" value="RDC61836.1"/>
    <property type="molecule type" value="Genomic_DNA"/>
</dbReference>
<dbReference type="PANTHER" id="PTHR30600">
    <property type="entry name" value="CYTOCHROME C PEROXIDASE-RELATED"/>
    <property type="match status" value="1"/>
</dbReference>
<gene>
    <name evidence="9" type="ORF">AHMF7616_00425</name>
</gene>
<dbReference type="InterPro" id="IPR051395">
    <property type="entry name" value="Cytochrome_c_Peroxidase/MauG"/>
</dbReference>
<dbReference type="InterPro" id="IPR036909">
    <property type="entry name" value="Cyt_c-like_dom_sf"/>
</dbReference>
<dbReference type="Gene3D" id="1.20.1420.20">
    <property type="entry name" value="M75 peptidase, HXXE motif"/>
    <property type="match status" value="1"/>
</dbReference>
<evidence type="ECO:0000256" key="4">
    <source>
        <dbReference type="ARBA" id="ARBA00022729"/>
    </source>
</evidence>
<dbReference type="Gene3D" id="1.10.760.10">
    <property type="entry name" value="Cytochrome c-like domain"/>
    <property type="match status" value="2"/>
</dbReference>
<evidence type="ECO:0000256" key="5">
    <source>
        <dbReference type="ARBA" id="ARBA00023002"/>
    </source>
</evidence>
<dbReference type="InterPro" id="IPR009056">
    <property type="entry name" value="Cyt_c-like_dom"/>
</dbReference>
<keyword evidence="2 7" id="KW-0349">Heme</keyword>
<evidence type="ECO:0000256" key="6">
    <source>
        <dbReference type="ARBA" id="ARBA00023004"/>
    </source>
</evidence>
<comment type="caution">
    <text evidence="9">The sequence shown here is derived from an EMBL/GenBank/DDBJ whole genome shotgun (WGS) entry which is preliminary data.</text>
</comment>
<proteinExistence type="predicted"/>
<keyword evidence="3 7" id="KW-0479">Metal-binding</keyword>
<reference evidence="9 10" key="1">
    <citation type="submission" date="2018-04" db="EMBL/GenBank/DDBJ databases">
        <title>Adhaeribacter sp. HMF7616 genome sequencing and assembly.</title>
        <authorList>
            <person name="Kang H."/>
            <person name="Kang J."/>
            <person name="Cha I."/>
            <person name="Kim H."/>
            <person name="Joh K."/>
        </authorList>
    </citation>
    <scope>NUCLEOTIDE SEQUENCE [LARGE SCALE GENOMIC DNA]</scope>
    <source>
        <strain evidence="9 10">HMF7616</strain>
    </source>
</reference>
<dbReference type="PROSITE" id="PS51007">
    <property type="entry name" value="CYTC"/>
    <property type="match status" value="2"/>
</dbReference>
<dbReference type="Proteomes" id="UP000253919">
    <property type="component" value="Unassembled WGS sequence"/>
</dbReference>
<keyword evidence="4" id="KW-0732">Signal</keyword>
<accession>A0A369QF46</accession>
<keyword evidence="9" id="KW-0575">Peroxidase</keyword>
<dbReference type="PANTHER" id="PTHR30600:SF10">
    <property type="entry name" value="BLL6722 PROTEIN"/>
    <property type="match status" value="1"/>
</dbReference>
<dbReference type="AlphaFoldDB" id="A0A369QF46"/>
<dbReference type="GO" id="GO:0020037">
    <property type="term" value="F:heme binding"/>
    <property type="evidence" value="ECO:0007669"/>
    <property type="project" value="InterPro"/>
</dbReference>
<organism evidence="9 10">
    <name type="scientific">Adhaeribacter pallidiroseus</name>
    <dbReference type="NCBI Taxonomy" id="2072847"/>
    <lineage>
        <taxon>Bacteria</taxon>
        <taxon>Pseudomonadati</taxon>
        <taxon>Bacteroidota</taxon>
        <taxon>Cytophagia</taxon>
        <taxon>Cytophagales</taxon>
        <taxon>Hymenobacteraceae</taxon>
        <taxon>Adhaeribacter</taxon>
    </lineage>
</organism>
<evidence type="ECO:0000256" key="2">
    <source>
        <dbReference type="ARBA" id="ARBA00022617"/>
    </source>
</evidence>
<keyword evidence="6 7" id="KW-0408">Iron</keyword>
<keyword evidence="5 9" id="KW-0560">Oxidoreductase</keyword>
<dbReference type="GO" id="GO:0030313">
    <property type="term" value="C:cell envelope"/>
    <property type="evidence" value="ECO:0007669"/>
    <property type="project" value="UniProtKB-SubCell"/>
</dbReference>
<dbReference type="RefSeq" id="WP_233507258.1">
    <property type="nucleotide sequence ID" value="NZ_QASA01000001.1"/>
</dbReference>
<evidence type="ECO:0000313" key="10">
    <source>
        <dbReference type="Proteomes" id="UP000253919"/>
    </source>
</evidence>